<accession>A0A9P1IW78</accession>
<evidence type="ECO:0008006" key="4">
    <source>
        <dbReference type="Google" id="ProtNLM"/>
    </source>
</evidence>
<keyword evidence="1" id="KW-0812">Transmembrane</keyword>
<dbReference type="GO" id="GO:0042048">
    <property type="term" value="P:olfactory behavior"/>
    <property type="evidence" value="ECO:0007669"/>
    <property type="project" value="TreeGrafter"/>
</dbReference>
<evidence type="ECO:0000313" key="2">
    <source>
        <dbReference type="EMBL" id="CAI5451861.1"/>
    </source>
</evidence>
<name>A0A9P1IW78_9PELO</name>
<keyword evidence="1" id="KW-1133">Transmembrane helix</keyword>
<keyword evidence="1" id="KW-0472">Membrane</keyword>
<organism evidence="2 3">
    <name type="scientific">Caenorhabditis angaria</name>
    <dbReference type="NCBI Taxonomy" id="860376"/>
    <lineage>
        <taxon>Eukaryota</taxon>
        <taxon>Metazoa</taxon>
        <taxon>Ecdysozoa</taxon>
        <taxon>Nematoda</taxon>
        <taxon>Chromadorea</taxon>
        <taxon>Rhabditida</taxon>
        <taxon>Rhabditina</taxon>
        <taxon>Rhabditomorpha</taxon>
        <taxon>Rhabditoidea</taxon>
        <taxon>Rhabditidae</taxon>
        <taxon>Peloderinae</taxon>
        <taxon>Caenorhabditis</taxon>
    </lineage>
</organism>
<protein>
    <recommendedName>
        <fullName evidence="4">Seven TM Receptor</fullName>
    </recommendedName>
</protein>
<gene>
    <name evidence="2" type="ORF">CAMP_LOCUS14498</name>
</gene>
<evidence type="ECO:0000256" key="1">
    <source>
        <dbReference type="SAM" id="Phobius"/>
    </source>
</evidence>
<sequence length="292" mass="34496">MLWSEIVKNVQYWSTFFSLTFNIILLCLIVFKSPKRLGSYKYLMVYLVIFEIVYSITDVVASPSIYIHESVHMVFINQKNRSLNKSFLQFFLTFYCGCFGFSLCVFSVQFYYRYLVAFKSKILKTLNDWRIVFWFLCPLSYGVIWAIVSSCILYQTPEANEFVRYVILRDFDMNIEDIIFVGPYFYPQKNNGRYDFDIRSFLFYALLVQTIIPVMLIHIPVSILFLFTIFEIDVGNMADILSVTIAVFPAIDPLPTMFIIKNYRLRIWSFICFCKNQTLKNADTNLEIFVVN</sequence>
<feature type="transmembrane region" description="Helical" evidence="1">
    <location>
        <begin position="131"/>
        <end position="154"/>
    </location>
</feature>
<proteinExistence type="predicted"/>
<dbReference type="GO" id="GO:0038022">
    <property type="term" value="F:G protein-coupled olfactory receptor activity"/>
    <property type="evidence" value="ECO:0007669"/>
    <property type="project" value="TreeGrafter"/>
</dbReference>
<feature type="transmembrane region" description="Helical" evidence="1">
    <location>
        <begin position="87"/>
        <end position="111"/>
    </location>
</feature>
<dbReference type="PANTHER" id="PTHR22943">
    <property type="entry name" value="7-TRANSMEMBRANE DOMAIN RECEPTOR C.ELEGANS"/>
    <property type="match status" value="1"/>
</dbReference>
<keyword evidence="3" id="KW-1185">Reference proteome</keyword>
<dbReference type="SUPFAM" id="SSF81321">
    <property type="entry name" value="Family A G protein-coupled receptor-like"/>
    <property type="match status" value="1"/>
</dbReference>
<dbReference type="OrthoDB" id="5859135at2759"/>
<reference evidence="2" key="1">
    <citation type="submission" date="2022-11" db="EMBL/GenBank/DDBJ databases">
        <authorList>
            <person name="Kikuchi T."/>
        </authorList>
    </citation>
    <scope>NUCLEOTIDE SEQUENCE</scope>
    <source>
        <strain evidence="2">PS1010</strain>
    </source>
</reference>
<feature type="transmembrane region" description="Helical" evidence="1">
    <location>
        <begin position="201"/>
        <end position="228"/>
    </location>
</feature>
<feature type="transmembrane region" description="Helical" evidence="1">
    <location>
        <begin position="43"/>
        <end position="66"/>
    </location>
</feature>
<dbReference type="GO" id="GO:0005886">
    <property type="term" value="C:plasma membrane"/>
    <property type="evidence" value="ECO:0007669"/>
    <property type="project" value="TreeGrafter"/>
</dbReference>
<evidence type="ECO:0000313" key="3">
    <source>
        <dbReference type="Proteomes" id="UP001152747"/>
    </source>
</evidence>
<dbReference type="Proteomes" id="UP001152747">
    <property type="component" value="Unassembled WGS sequence"/>
</dbReference>
<dbReference type="EMBL" id="CANHGI010000005">
    <property type="protein sequence ID" value="CAI5451861.1"/>
    <property type="molecule type" value="Genomic_DNA"/>
</dbReference>
<dbReference type="AlphaFoldDB" id="A0A9P1IW78"/>
<comment type="caution">
    <text evidence="2">The sequence shown here is derived from an EMBL/GenBank/DDBJ whole genome shotgun (WGS) entry which is preliminary data.</text>
</comment>
<feature type="transmembrane region" description="Helical" evidence="1">
    <location>
        <begin position="12"/>
        <end position="31"/>
    </location>
</feature>
<dbReference type="Pfam" id="PF10326">
    <property type="entry name" value="7TM_GPCR_Str"/>
    <property type="match status" value="1"/>
</dbReference>
<dbReference type="PANTHER" id="PTHR22943:SF248">
    <property type="entry name" value="SEVEN TM RECEPTOR"/>
    <property type="match status" value="1"/>
</dbReference>
<dbReference type="InterPro" id="IPR019428">
    <property type="entry name" value="7TM_GPCR_serpentine_rcpt_Str"/>
</dbReference>